<accession>A0A0A9BI54</accession>
<dbReference type="EMBL" id="GBRH01236980">
    <property type="protein sequence ID" value="JAD60915.1"/>
    <property type="molecule type" value="Transcribed_RNA"/>
</dbReference>
<organism evidence="1">
    <name type="scientific">Arundo donax</name>
    <name type="common">Giant reed</name>
    <name type="synonym">Donax arundinaceus</name>
    <dbReference type="NCBI Taxonomy" id="35708"/>
    <lineage>
        <taxon>Eukaryota</taxon>
        <taxon>Viridiplantae</taxon>
        <taxon>Streptophyta</taxon>
        <taxon>Embryophyta</taxon>
        <taxon>Tracheophyta</taxon>
        <taxon>Spermatophyta</taxon>
        <taxon>Magnoliopsida</taxon>
        <taxon>Liliopsida</taxon>
        <taxon>Poales</taxon>
        <taxon>Poaceae</taxon>
        <taxon>PACMAD clade</taxon>
        <taxon>Arundinoideae</taxon>
        <taxon>Arundineae</taxon>
        <taxon>Arundo</taxon>
    </lineage>
</organism>
<dbReference type="AlphaFoldDB" id="A0A0A9BI54"/>
<proteinExistence type="predicted"/>
<name>A0A0A9BI54_ARUDO</name>
<reference evidence="1" key="2">
    <citation type="journal article" date="2015" name="Data Brief">
        <title>Shoot transcriptome of the giant reed, Arundo donax.</title>
        <authorList>
            <person name="Barrero R.A."/>
            <person name="Guerrero F.D."/>
            <person name="Moolhuijzen P."/>
            <person name="Goolsby J.A."/>
            <person name="Tidwell J."/>
            <person name="Bellgard S.E."/>
            <person name="Bellgard M.I."/>
        </authorList>
    </citation>
    <scope>NUCLEOTIDE SEQUENCE</scope>
    <source>
        <tissue evidence="1">Shoot tissue taken approximately 20 cm above the soil surface</tissue>
    </source>
</reference>
<sequence>MYSSLNLTTLEGKETFFRTVEFSIQSVGLKKLNFTECEKICKKISQHVLSI</sequence>
<protein>
    <submittedName>
        <fullName evidence="1">Uncharacterized protein</fullName>
    </submittedName>
</protein>
<evidence type="ECO:0000313" key="1">
    <source>
        <dbReference type="EMBL" id="JAD60915.1"/>
    </source>
</evidence>
<reference evidence="1" key="1">
    <citation type="submission" date="2014-09" db="EMBL/GenBank/DDBJ databases">
        <authorList>
            <person name="Magalhaes I.L.F."/>
            <person name="Oliveira U."/>
            <person name="Santos F.R."/>
            <person name="Vidigal T.H.D.A."/>
            <person name="Brescovit A.D."/>
            <person name="Santos A.J."/>
        </authorList>
    </citation>
    <scope>NUCLEOTIDE SEQUENCE</scope>
    <source>
        <tissue evidence="1">Shoot tissue taken approximately 20 cm above the soil surface</tissue>
    </source>
</reference>